<dbReference type="InterPro" id="IPR007627">
    <property type="entry name" value="RNA_pol_sigma70_r2"/>
</dbReference>
<dbReference type="Gene3D" id="1.10.10.10">
    <property type="entry name" value="Winged helix-like DNA-binding domain superfamily/Winged helix DNA-binding domain"/>
    <property type="match status" value="1"/>
</dbReference>
<dbReference type="SUPFAM" id="SSF88946">
    <property type="entry name" value="Sigma2 domain of RNA polymerase sigma factors"/>
    <property type="match status" value="1"/>
</dbReference>
<evidence type="ECO:0000256" key="2">
    <source>
        <dbReference type="ARBA" id="ARBA00023015"/>
    </source>
</evidence>
<dbReference type="NCBIfam" id="TIGR02937">
    <property type="entry name" value="sigma70-ECF"/>
    <property type="match status" value="1"/>
</dbReference>
<feature type="domain" description="RNA polymerase sigma-70 region 2" evidence="6">
    <location>
        <begin position="21"/>
        <end position="87"/>
    </location>
</feature>
<proteinExistence type="inferred from homology"/>
<sequence length="183" mass="21494">MLQIFLQIVDTPEEKSKFEELYYQYKRLMFYVAKKILKEENLAEDAVNEAFLTIAKNFSKINEIFCPQTRSFVVIIVRNTSLNMLKKMQDDLGYEDDAGSEECGRFYSPEEMGDVFEHVNYGMLVDEIENLPEKYRDVLHLLCVEEYRYVEIATVLDISVAAAQKRAQRGREILIERIGERHD</sequence>
<organism evidence="8 9">
    <name type="scientific">Aminicella lysinilytica</name>
    <dbReference type="NCBI Taxonomy" id="433323"/>
    <lineage>
        <taxon>Bacteria</taxon>
        <taxon>Bacillati</taxon>
        <taxon>Bacillota</taxon>
        <taxon>Clostridia</taxon>
        <taxon>Peptostreptococcales</taxon>
        <taxon>Anaerovoracaceae</taxon>
        <taxon>Aminicella</taxon>
    </lineage>
</organism>
<comment type="similarity">
    <text evidence="1">Belongs to the sigma-70 factor family. ECF subfamily.</text>
</comment>
<dbReference type="InterPro" id="IPR013324">
    <property type="entry name" value="RNA_pol_sigma_r3/r4-like"/>
</dbReference>
<name>A0A4R6PWQ4_9FIRM</name>
<keyword evidence="3" id="KW-0731">Sigma factor</keyword>
<dbReference type="GO" id="GO:0003677">
    <property type="term" value="F:DNA binding"/>
    <property type="evidence" value="ECO:0007669"/>
    <property type="project" value="UniProtKB-KW"/>
</dbReference>
<evidence type="ECO:0000259" key="7">
    <source>
        <dbReference type="Pfam" id="PF08281"/>
    </source>
</evidence>
<evidence type="ECO:0000256" key="3">
    <source>
        <dbReference type="ARBA" id="ARBA00023082"/>
    </source>
</evidence>
<keyword evidence="4" id="KW-0238">DNA-binding</keyword>
<dbReference type="AlphaFoldDB" id="A0A4R6PWQ4"/>
<dbReference type="PANTHER" id="PTHR43133">
    <property type="entry name" value="RNA POLYMERASE ECF-TYPE SIGMA FACTO"/>
    <property type="match status" value="1"/>
</dbReference>
<dbReference type="Pfam" id="PF08281">
    <property type="entry name" value="Sigma70_r4_2"/>
    <property type="match status" value="1"/>
</dbReference>
<dbReference type="SUPFAM" id="SSF88659">
    <property type="entry name" value="Sigma3 and sigma4 domains of RNA polymerase sigma factors"/>
    <property type="match status" value="1"/>
</dbReference>
<dbReference type="PANTHER" id="PTHR43133:SF8">
    <property type="entry name" value="RNA POLYMERASE SIGMA FACTOR HI_1459-RELATED"/>
    <property type="match status" value="1"/>
</dbReference>
<dbReference type="RefSeq" id="WP_166635442.1">
    <property type="nucleotide sequence ID" value="NZ_SNXO01000057.1"/>
</dbReference>
<dbReference type="Gene3D" id="1.10.1740.10">
    <property type="match status" value="1"/>
</dbReference>
<dbReference type="GO" id="GO:0006352">
    <property type="term" value="P:DNA-templated transcription initiation"/>
    <property type="evidence" value="ECO:0007669"/>
    <property type="project" value="InterPro"/>
</dbReference>
<keyword evidence="5" id="KW-0804">Transcription</keyword>
<feature type="domain" description="RNA polymerase sigma factor 70 region 4 type 2" evidence="7">
    <location>
        <begin position="123"/>
        <end position="172"/>
    </location>
</feature>
<reference evidence="8 9" key="1">
    <citation type="submission" date="2019-03" db="EMBL/GenBank/DDBJ databases">
        <title>Genomic Encyclopedia of Type Strains, Phase IV (KMG-IV): sequencing the most valuable type-strain genomes for metagenomic binning, comparative biology and taxonomic classification.</title>
        <authorList>
            <person name="Goeker M."/>
        </authorList>
    </citation>
    <scope>NUCLEOTIDE SEQUENCE [LARGE SCALE GENOMIC DNA]</scope>
    <source>
        <strain evidence="8 9">DSM 28287</strain>
    </source>
</reference>
<dbReference type="Pfam" id="PF04542">
    <property type="entry name" value="Sigma70_r2"/>
    <property type="match status" value="1"/>
</dbReference>
<dbReference type="GO" id="GO:0016987">
    <property type="term" value="F:sigma factor activity"/>
    <property type="evidence" value="ECO:0007669"/>
    <property type="project" value="UniProtKB-KW"/>
</dbReference>
<evidence type="ECO:0000256" key="1">
    <source>
        <dbReference type="ARBA" id="ARBA00010641"/>
    </source>
</evidence>
<evidence type="ECO:0000313" key="9">
    <source>
        <dbReference type="Proteomes" id="UP000295500"/>
    </source>
</evidence>
<evidence type="ECO:0000256" key="4">
    <source>
        <dbReference type="ARBA" id="ARBA00023125"/>
    </source>
</evidence>
<dbReference type="EMBL" id="SNXO01000057">
    <property type="protein sequence ID" value="TDP46648.1"/>
    <property type="molecule type" value="Genomic_DNA"/>
</dbReference>
<protein>
    <submittedName>
        <fullName evidence="8">RNA polymerase sigma-70 factor (ECF subfamily)</fullName>
    </submittedName>
</protein>
<dbReference type="InterPro" id="IPR013325">
    <property type="entry name" value="RNA_pol_sigma_r2"/>
</dbReference>
<evidence type="ECO:0000256" key="5">
    <source>
        <dbReference type="ARBA" id="ARBA00023163"/>
    </source>
</evidence>
<evidence type="ECO:0000313" key="8">
    <source>
        <dbReference type="EMBL" id="TDP46648.1"/>
    </source>
</evidence>
<accession>A0A4R6PWQ4</accession>
<dbReference type="InterPro" id="IPR039425">
    <property type="entry name" value="RNA_pol_sigma-70-like"/>
</dbReference>
<dbReference type="InterPro" id="IPR013249">
    <property type="entry name" value="RNA_pol_sigma70_r4_t2"/>
</dbReference>
<dbReference type="InterPro" id="IPR036388">
    <property type="entry name" value="WH-like_DNA-bd_sf"/>
</dbReference>
<keyword evidence="9" id="KW-1185">Reference proteome</keyword>
<dbReference type="Proteomes" id="UP000295500">
    <property type="component" value="Unassembled WGS sequence"/>
</dbReference>
<gene>
    <name evidence="8" type="ORF">EV211_1573</name>
</gene>
<evidence type="ECO:0000259" key="6">
    <source>
        <dbReference type="Pfam" id="PF04542"/>
    </source>
</evidence>
<comment type="caution">
    <text evidence="8">The sequence shown here is derived from an EMBL/GenBank/DDBJ whole genome shotgun (WGS) entry which is preliminary data.</text>
</comment>
<keyword evidence="2" id="KW-0805">Transcription regulation</keyword>
<dbReference type="InterPro" id="IPR014284">
    <property type="entry name" value="RNA_pol_sigma-70_dom"/>
</dbReference>